<dbReference type="Gene3D" id="2.60.120.620">
    <property type="entry name" value="q2cbj1_9rhob like domain"/>
    <property type="match status" value="1"/>
</dbReference>
<evidence type="ECO:0000313" key="2">
    <source>
        <dbReference type="EMBL" id="KZS90667.1"/>
    </source>
</evidence>
<feature type="region of interest" description="Disordered" evidence="1">
    <location>
        <begin position="1117"/>
        <end position="1177"/>
    </location>
</feature>
<keyword evidence="3" id="KW-1185">Reference proteome</keyword>
<dbReference type="AlphaFoldDB" id="A0A164RLI7"/>
<dbReference type="PANTHER" id="PTHR33099">
    <property type="entry name" value="FE2OG DIOXYGENASE DOMAIN-CONTAINING PROTEIN"/>
    <property type="match status" value="1"/>
</dbReference>
<feature type="region of interest" description="Disordered" evidence="1">
    <location>
        <begin position="1"/>
        <end position="62"/>
    </location>
</feature>
<reference evidence="2 3" key="1">
    <citation type="journal article" date="2016" name="Mol. Biol. Evol.">
        <title>Comparative Genomics of Early-Diverging Mushroom-Forming Fungi Provides Insights into the Origins of Lignocellulose Decay Capabilities.</title>
        <authorList>
            <person name="Nagy L.G."/>
            <person name="Riley R."/>
            <person name="Tritt A."/>
            <person name="Adam C."/>
            <person name="Daum C."/>
            <person name="Floudas D."/>
            <person name="Sun H."/>
            <person name="Yadav J.S."/>
            <person name="Pangilinan J."/>
            <person name="Larsson K.H."/>
            <person name="Matsuura K."/>
            <person name="Barry K."/>
            <person name="Labutti K."/>
            <person name="Kuo R."/>
            <person name="Ohm R.A."/>
            <person name="Bhattacharya S.S."/>
            <person name="Shirouzu T."/>
            <person name="Yoshinaga Y."/>
            <person name="Martin F.M."/>
            <person name="Grigoriev I.V."/>
            <person name="Hibbett D.S."/>
        </authorList>
    </citation>
    <scope>NUCLEOTIDE SEQUENCE [LARGE SCALE GENOMIC DNA]</scope>
    <source>
        <strain evidence="2 3">HHB9708</strain>
    </source>
</reference>
<sequence length="1232" mass="137091">MKRPVNRATTTGVSPPTHHAHPPNPSMAQSTHEDEEDDEDEDESDSDESTDDELEEKVSNPCEDIRAGLVAAFNIKSTSTTQGTFAFSKSYQDAPVPGLRVLSLGRVALPLDKNSAQKLIGVCTPAPFGKGERKIVDKNARDTWELTPDKVSFDDGDWDSWLKTTVIPQVNRQLGVSSTVGCEFYKLLVYEQGSHSLPHQDTEKSKGMFGTLIIVLPSAFQGGQLHVSHSGEKKIFDIAEDSKFSTSVMAWYSDVRHEVKHITSGYRLVLCYNLIAPTGSPRPGLPDHSQTVSAVRHVLMSWRQNFAGSTPDKLAYTLSHKYSSFGLGIGVLKGADAQKVDILRSLAKKCRFKIYLASVRLHLIGGAEGYDGYYGDDDTDDEHKRDMESVSKENLTIENVVDLDGEKPGFTGGDLVLKNHYHFLPCLLDAGKPDREEYHERGMANEGEEIEYWFRHNVILIWPRNRHDAVLGVDWLARAFGRLVCSTSTSATPREQKLMERVLVRIESEPSSDKYFPELFKAAISWKDIKLWLHIARVAKIETRPSVLTCQQLTDAAVDLGFDKLQPLMTNIIFLSPSNAYRFNLVAVFAESKLSKQAAVAAWCDAQRQLIIETLKVATQDDVQPLIAIARSKGISFIQSRITPQLLSLDCKRSFWFTFLEELVGQRDAIGPSAQKVADVVKATLTSLLQKLDPLTLKPRNRRRFYESTHEYDTQATMQLLKTCFKLDCSDLASIVLGKLMRKNNEGDERIRKLRTSQVYQPVMTALISFTKPPYSINLENPPYADFIKMVATDVVDISLGRWNTDWGAAIHATKILKAQGIALLSTKVMAYLKQRDINADFPPTMARLLKKEWPYSAATEEGAAVQKLIQNLVIAALSRAKVLFEEYKIPSYSRSHPDFLRGPKDLLLLCLDTNNAALASRLLTRLRAPKKDEKQHFTHVAVPFISILCTELVSRRIQISSDPYGEFCHDVLVAFVDKVLGPRPPANGPPPRELLAQMGCQGGCKLCNDMIGLLTREGSELTIEIRRPEKDRKHLQRQAAASRLGFTFGTIRDHSPYGLQITKPASLTALPVWNDRKNLVCSVIKDIHHKELQGILRDDYGRIMALLGLATVPPIPGANPTAPTEATIPSGQPTQQHPQTNTERTQTKTASAPGPDNSSGSAPTGKENKRPASTFEILLTPRKRRKTNSATIVQVDPCIPSPTFEILLTPRKPRKTKSAAIIDLCSPSPVK</sequence>
<feature type="compositionally biased region" description="Acidic residues" evidence="1">
    <location>
        <begin position="33"/>
        <end position="55"/>
    </location>
</feature>
<evidence type="ECO:0000313" key="3">
    <source>
        <dbReference type="Proteomes" id="UP000076722"/>
    </source>
</evidence>
<accession>A0A164RLI7</accession>
<name>A0A164RLI7_9AGAM</name>
<dbReference type="PANTHER" id="PTHR33099:SF7">
    <property type="entry name" value="MYND-TYPE DOMAIN-CONTAINING PROTEIN"/>
    <property type="match status" value="1"/>
</dbReference>
<dbReference type="EMBL" id="KV419420">
    <property type="protein sequence ID" value="KZS90667.1"/>
    <property type="molecule type" value="Genomic_DNA"/>
</dbReference>
<organism evidence="2 3">
    <name type="scientific">Sistotremastrum niveocremeum HHB9708</name>
    <dbReference type="NCBI Taxonomy" id="1314777"/>
    <lineage>
        <taxon>Eukaryota</taxon>
        <taxon>Fungi</taxon>
        <taxon>Dikarya</taxon>
        <taxon>Basidiomycota</taxon>
        <taxon>Agaricomycotina</taxon>
        <taxon>Agaricomycetes</taxon>
        <taxon>Sistotremastrales</taxon>
        <taxon>Sistotremastraceae</taxon>
        <taxon>Sertulicium</taxon>
        <taxon>Sertulicium niveocremeum</taxon>
    </lineage>
</organism>
<evidence type="ECO:0000256" key="1">
    <source>
        <dbReference type="SAM" id="MobiDB-lite"/>
    </source>
</evidence>
<dbReference type="Proteomes" id="UP000076722">
    <property type="component" value="Unassembled WGS sequence"/>
</dbReference>
<protein>
    <submittedName>
        <fullName evidence="2">Uncharacterized protein</fullName>
    </submittedName>
</protein>
<proteinExistence type="predicted"/>
<feature type="compositionally biased region" description="Polar residues" evidence="1">
    <location>
        <begin position="1122"/>
        <end position="1163"/>
    </location>
</feature>
<gene>
    <name evidence="2" type="ORF">SISNIDRAFT_443854</name>
</gene>